<name>B5EU95_ALIFM</name>
<dbReference type="HOGENOM" id="CLU_1204374_0_0_6"/>
<reference evidence="2" key="1">
    <citation type="submission" date="2008-08" db="EMBL/GenBank/DDBJ databases">
        <title>Complete sequence of Vibrio fischeri strain MJ11.</title>
        <authorList>
            <person name="Mandel M.J."/>
            <person name="Stabb E.V."/>
            <person name="Ruby E.G."/>
            <person name="Ferriera S."/>
            <person name="Johnson J."/>
            <person name="Kravitz S."/>
            <person name="Beeson K."/>
            <person name="Sutton G."/>
            <person name="Rogers Y.-H."/>
            <person name="Friedman R."/>
            <person name="Frazier M."/>
            <person name="Venter J.C."/>
        </authorList>
    </citation>
    <scope>NUCLEOTIDE SEQUENCE [LARGE SCALE GENOMIC DNA]</scope>
    <source>
        <strain evidence="2">MJ11</strain>
    </source>
</reference>
<dbReference type="AlphaFoldDB" id="B5EU95"/>
<evidence type="ECO:0008006" key="3">
    <source>
        <dbReference type="Google" id="ProtNLM"/>
    </source>
</evidence>
<evidence type="ECO:0000313" key="2">
    <source>
        <dbReference type="Proteomes" id="UP000001857"/>
    </source>
</evidence>
<accession>B5EU95</accession>
<dbReference type="Proteomes" id="UP000001857">
    <property type="component" value="Chromosome II"/>
</dbReference>
<dbReference type="SUPFAM" id="SSF52141">
    <property type="entry name" value="Uracil-DNA glycosylase-like"/>
    <property type="match status" value="1"/>
</dbReference>
<protein>
    <recommendedName>
        <fullName evidence="3">Uracil-DNA glycosylase-like domain-containing protein</fullName>
    </recommendedName>
</protein>
<dbReference type="InterPro" id="IPR036895">
    <property type="entry name" value="Uracil-DNA_glycosylase-like_sf"/>
</dbReference>
<dbReference type="KEGG" id="vfm:VFMJ11_A0714"/>
<dbReference type="EMBL" id="CP001133">
    <property type="protein sequence ID" value="ACH64400.1"/>
    <property type="molecule type" value="Genomic_DNA"/>
</dbReference>
<gene>
    <name evidence="1" type="ordered locus">VFMJ11_A0714</name>
</gene>
<evidence type="ECO:0000313" key="1">
    <source>
        <dbReference type="EMBL" id="ACH64400.1"/>
    </source>
</evidence>
<sequence>MDVKKELVDICMNYIIPEGENVVIHEPYIPFIPENWNGILILAESQNLSSSNTDYVNKLLNMTIEERIERLGSSPGSIGVYPWDDGSLKLAVESSLQIKASEVSVSNAVLWSQRGTKEENVNPDLDLQKISADLWSELLFALKPQLIICCGKIAQNVINKSIWQGKVINLRLPAKTAMSRVSGMFNESDLLMRYPEVAAIVRDNPSWVTGGYRLNKIFYACHAVSQKIKI</sequence>
<organism evidence="1 2">
    <name type="scientific">Aliivibrio fischeri (strain MJ11)</name>
    <name type="common">Vibrio fischeri</name>
    <dbReference type="NCBI Taxonomy" id="388396"/>
    <lineage>
        <taxon>Bacteria</taxon>
        <taxon>Pseudomonadati</taxon>
        <taxon>Pseudomonadota</taxon>
        <taxon>Gammaproteobacteria</taxon>
        <taxon>Vibrionales</taxon>
        <taxon>Vibrionaceae</taxon>
        <taxon>Aliivibrio</taxon>
    </lineage>
</organism>
<proteinExistence type="predicted"/>
<reference evidence="1 2" key="2">
    <citation type="journal article" date="2009" name="Nature">
        <title>A single regulatory gene is sufficient to alter bacterial host range.</title>
        <authorList>
            <person name="Mandel M.J."/>
            <person name="Wollenberg M.S."/>
            <person name="Stabb E.V."/>
            <person name="Visick K.L."/>
            <person name="Ruby E.G."/>
        </authorList>
    </citation>
    <scope>NUCLEOTIDE SEQUENCE [LARGE SCALE GENOMIC DNA]</scope>
    <source>
        <strain evidence="1 2">MJ11</strain>
    </source>
</reference>